<feature type="region of interest" description="Disordered" evidence="1">
    <location>
        <begin position="79"/>
        <end position="110"/>
    </location>
</feature>
<sequence length="723" mass="72148">WSSHPVSPYGSAPTAVTASAAEAVAATLVHVAGLLRVLCCNASVAAAMAAQEGQSMRRLLRVLAQAGIAAVTLCRHLPPPQQQQQSQQPPTPSQTPQQQQQQQQQQQVAPPPPLLDCLGRFQILCGGVVAALAAHAPMDAAFRASSSGASPAPSGVLTPGPGIAQALMSALYGYCCEADNAGIAVLAANPGVAAALALSLSYGARVLGVEVNLAQALQNLQPCAATVVFGVGGAAAGGNAITDPSVRGGAGGGTAAGAPLGAPAVAAAMMDSGGGGGAAALSSLDAAGALGAAVYAMHALRALSVSSLATEALVAADCGSLNILRTLSYFLIHRSMDQTTALDEEAFAVQAIASGTLARLAEQPAVRGMAVVREALAPPPEVLSAMALLLMLPPAPPPPLIWGAAAGDSAAAASRSFVASLLAAIAQYGPYSYEMFTQVIVNTRGALGTIISLLPSPTATSTRGERESQQQLPSAAASGDLGASIGSMLAAAARSSSSGPPTAGGGGASHGSSGPLPTVGTTGGGRPESAAVNGSGGGGVAGEPYEDAAAAGVEAALALCSVAAHSRDVARVLAGKTTLVPTLLAVLRERRPVLPVPASDSWNAARQRHWHWQAGLRVKVLRLLCTLTTQLGEPSVRSDLVADSGLLPALVHCLGPQQPPGVVAAVLEWLALLLLHPTFMQDRMQGPTANEFLGRVLELLQLLPHTGATAAGALTPSRAASLS</sequence>
<evidence type="ECO:0000256" key="1">
    <source>
        <dbReference type="SAM" id="MobiDB-lite"/>
    </source>
</evidence>
<dbReference type="SUPFAM" id="SSF48371">
    <property type="entry name" value="ARM repeat"/>
    <property type="match status" value="1"/>
</dbReference>
<dbReference type="EMBL" id="BNCQ01000006">
    <property type="protein sequence ID" value="GIL99212.1"/>
    <property type="molecule type" value="Genomic_DNA"/>
</dbReference>
<name>A0A8J4DGI5_9CHLO</name>
<dbReference type="InterPro" id="IPR016024">
    <property type="entry name" value="ARM-type_fold"/>
</dbReference>
<reference evidence="2" key="1">
    <citation type="journal article" date="2021" name="Proc. Natl. Acad. Sci. U.S.A.">
        <title>Three genomes in the algal genus Volvox reveal the fate of a haploid sex-determining region after a transition to homothallism.</title>
        <authorList>
            <person name="Yamamoto K."/>
            <person name="Hamaji T."/>
            <person name="Kawai-Toyooka H."/>
            <person name="Matsuzaki R."/>
            <person name="Takahashi F."/>
            <person name="Nishimura Y."/>
            <person name="Kawachi M."/>
            <person name="Noguchi H."/>
            <person name="Minakuchi Y."/>
            <person name="Umen J.G."/>
            <person name="Toyoda A."/>
            <person name="Nozaki H."/>
        </authorList>
    </citation>
    <scope>NUCLEOTIDE SEQUENCE</scope>
    <source>
        <strain evidence="2">NIES-3785</strain>
    </source>
</reference>
<feature type="region of interest" description="Disordered" evidence="1">
    <location>
        <begin position="494"/>
        <end position="538"/>
    </location>
</feature>
<gene>
    <name evidence="2" type="ORF">Vretimale_4442</name>
</gene>
<dbReference type="Gene3D" id="1.25.10.10">
    <property type="entry name" value="Leucine-rich Repeat Variant"/>
    <property type="match status" value="1"/>
</dbReference>
<dbReference type="InterPro" id="IPR011989">
    <property type="entry name" value="ARM-like"/>
</dbReference>
<protein>
    <submittedName>
        <fullName evidence="2">Uncharacterized protein</fullName>
    </submittedName>
</protein>
<proteinExistence type="predicted"/>
<feature type="non-terminal residue" evidence="2">
    <location>
        <position position="1"/>
    </location>
</feature>
<feature type="region of interest" description="Disordered" evidence="1">
    <location>
        <begin position="458"/>
        <end position="478"/>
    </location>
</feature>
<feature type="compositionally biased region" description="Low complexity" evidence="1">
    <location>
        <begin position="82"/>
        <end position="108"/>
    </location>
</feature>
<accession>A0A8J4DGI5</accession>
<comment type="caution">
    <text evidence="2">The sequence shown here is derived from an EMBL/GenBank/DDBJ whole genome shotgun (WGS) entry which is preliminary data.</text>
</comment>
<dbReference type="Proteomes" id="UP000722791">
    <property type="component" value="Unassembled WGS sequence"/>
</dbReference>
<feature type="compositionally biased region" description="Low complexity" evidence="1">
    <location>
        <begin position="510"/>
        <end position="520"/>
    </location>
</feature>
<evidence type="ECO:0000313" key="2">
    <source>
        <dbReference type="EMBL" id="GIL99212.1"/>
    </source>
</evidence>
<organism evidence="2 3">
    <name type="scientific">Volvox reticuliferus</name>
    <dbReference type="NCBI Taxonomy" id="1737510"/>
    <lineage>
        <taxon>Eukaryota</taxon>
        <taxon>Viridiplantae</taxon>
        <taxon>Chlorophyta</taxon>
        <taxon>core chlorophytes</taxon>
        <taxon>Chlorophyceae</taxon>
        <taxon>CS clade</taxon>
        <taxon>Chlamydomonadales</taxon>
        <taxon>Volvocaceae</taxon>
        <taxon>Volvox</taxon>
    </lineage>
</organism>
<evidence type="ECO:0000313" key="3">
    <source>
        <dbReference type="Proteomes" id="UP000722791"/>
    </source>
</evidence>
<dbReference type="AlphaFoldDB" id="A0A8J4DGI5"/>
<feature type="non-terminal residue" evidence="2">
    <location>
        <position position="723"/>
    </location>
</feature>